<evidence type="ECO:0000313" key="2">
    <source>
        <dbReference type="EMBL" id="TYS51452.1"/>
    </source>
</evidence>
<dbReference type="Proteomes" id="UP000322997">
    <property type="component" value="Unassembled WGS sequence"/>
</dbReference>
<keyword evidence="1" id="KW-1133">Transmembrane helix</keyword>
<proteinExistence type="predicted"/>
<sequence>MRKKLLIIGFMVLIIIVLGGWFFMKMAERPTALKDSLTASHLDKESRTSEGFFRYTSKKNEYSMLFPEEFAIDRESFEEKEKFESWHVYPSDDQEESLLRSIKYMYSYDRSPDAFFKQYSYKGEYETIKAHESTQVAIHIGAVYNSFDKDAKMTKLDPAKYGPSLVLAMVENKDTGENIRIISSVRCPKNTTCEKVSLEDEQNFVLKMAKSIKFNID</sequence>
<comment type="caution">
    <text evidence="2">The sequence shown here is derived from an EMBL/GenBank/DDBJ whole genome shotgun (WGS) entry which is preliminary data.</text>
</comment>
<name>A0A5D4RPP2_9BACI</name>
<dbReference type="EMBL" id="VTEQ01000006">
    <property type="protein sequence ID" value="TYS51452.1"/>
    <property type="molecule type" value="Genomic_DNA"/>
</dbReference>
<feature type="transmembrane region" description="Helical" evidence="1">
    <location>
        <begin position="6"/>
        <end position="24"/>
    </location>
</feature>
<dbReference type="RefSeq" id="WP_148985866.1">
    <property type="nucleotide sequence ID" value="NZ_JBNILK010000006.1"/>
</dbReference>
<reference evidence="2 3" key="1">
    <citation type="submission" date="2019-08" db="EMBL/GenBank/DDBJ databases">
        <title>Bacillus genomes from the desert of Cuatro Cienegas, Coahuila.</title>
        <authorList>
            <person name="Olmedo-Alvarez G."/>
        </authorList>
    </citation>
    <scope>NUCLEOTIDE SEQUENCE [LARGE SCALE GENOMIC DNA]</scope>
    <source>
        <strain evidence="2 3">CH108_3D</strain>
    </source>
</reference>
<dbReference type="AlphaFoldDB" id="A0A5D4RPP2"/>
<accession>A0A5D4RPP2</accession>
<evidence type="ECO:0000256" key="1">
    <source>
        <dbReference type="SAM" id="Phobius"/>
    </source>
</evidence>
<keyword evidence="1" id="KW-0472">Membrane</keyword>
<gene>
    <name evidence="2" type="ORF">FZC83_17940</name>
</gene>
<protein>
    <submittedName>
        <fullName evidence="2">Uncharacterized protein</fullName>
    </submittedName>
</protein>
<evidence type="ECO:0000313" key="3">
    <source>
        <dbReference type="Proteomes" id="UP000322997"/>
    </source>
</evidence>
<keyword evidence="1" id="KW-0812">Transmembrane</keyword>
<organism evidence="2 3">
    <name type="scientific">Rossellomorea marisflavi</name>
    <dbReference type="NCBI Taxonomy" id="189381"/>
    <lineage>
        <taxon>Bacteria</taxon>
        <taxon>Bacillati</taxon>
        <taxon>Bacillota</taxon>
        <taxon>Bacilli</taxon>
        <taxon>Bacillales</taxon>
        <taxon>Bacillaceae</taxon>
        <taxon>Rossellomorea</taxon>
    </lineage>
</organism>